<dbReference type="GeneID" id="25275865"/>
<proteinExistence type="predicted"/>
<dbReference type="VEuPathDB" id="FungiDB:A1O9_00915"/>
<sequence length="73" mass="8229">MQGTIRKVKEAEQSSKKRRSDVLDGNLDNDAGTPVDSRPQNGAANFEQAGACFALRDEDEKRRQRNEEPNPRE</sequence>
<evidence type="ECO:0000313" key="3">
    <source>
        <dbReference type="Proteomes" id="UP000027920"/>
    </source>
</evidence>
<evidence type="ECO:0000256" key="1">
    <source>
        <dbReference type="SAM" id="MobiDB-lite"/>
    </source>
</evidence>
<accession>A0A072PST6</accession>
<dbReference type="Proteomes" id="UP000027920">
    <property type="component" value="Unassembled WGS sequence"/>
</dbReference>
<dbReference type="AlphaFoldDB" id="A0A072PST6"/>
<evidence type="ECO:0000313" key="2">
    <source>
        <dbReference type="EMBL" id="KEF62941.1"/>
    </source>
</evidence>
<name>A0A072PST6_9EURO</name>
<dbReference type="RefSeq" id="XP_013265531.1">
    <property type="nucleotide sequence ID" value="XM_013410077.1"/>
</dbReference>
<gene>
    <name evidence="2" type="ORF">A1O9_00915</name>
</gene>
<feature type="region of interest" description="Disordered" evidence="1">
    <location>
        <begin position="1"/>
        <end position="73"/>
    </location>
</feature>
<feature type="compositionally biased region" description="Basic and acidic residues" evidence="1">
    <location>
        <begin position="55"/>
        <end position="73"/>
    </location>
</feature>
<dbReference type="HOGENOM" id="CLU_2704800_0_0_1"/>
<reference evidence="2 3" key="1">
    <citation type="submission" date="2013-03" db="EMBL/GenBank/DDBJ databases">
        <title>The Genome Sequence of Exophiala aquamarina CBS 119918.</title>
        <authorList>
            <consortium name="The Broad Institute Genomics Platform"/>
            <person name="Cuomo C."/>
            <person name="de Hoog S."/>
            <person name="Gorbushina A."/>
            <person name="Walker B."/>
            <person name="Young S.K."/>
            <person name="Zeng Q."/>
            <person name="Gargeya S."/>
            <person name="Fitzgerald M."/>
            <person name="Haas B."/>
            <person name="Abouelleil A."/>
            <person name="Allen A.W."/>
            <person name="Alvarado L."/>
            <person name="Arachchi H.M."/>
            <person name="Berlin A.M."/>
            <person name="Chapman S.B."/>
            <person name="Gainer-Dewar J."/>
            <person name="Goldberg J."/>
            <person name="Griggs A."/>
            <person name="Gujja S."/>
            <person name="Hansen M."/>
            <person name="Howarth C."/>
            <person name="Imamovic A."/>
            <person name="Ireland A."/>
            <person name="Larimer J."/>
            <person name="McCowan C."/>
            <person name="Murphy C."/>
            <person name="Pearson M."/>
            <person name="Poon T.W."/>
            <person name="Priest M."/>
            <person name="Roberts A."/>
            <person name="Saif S."/>
            <person name="Shea T."/>
            <person name="Sisk P."/>
            <person name="Sykes S."/>
            <person name="Wortman J."/>
            <person name="Nusbaum C."/>
            <person name="Birren B."/>
        </authorList>
    </citation>
    <scope>NUCLEOTIDE SEQUENCE [LARGE SCALE GENOMIC DNA]</scope>
    <source>
        <strain evidence="2 3">CBS 119918</strain>
    </source>
</reference>
<organism evidence="2 3">
    <name type="scientific">Exophiala aquamarina CBS 119918</name>
    <dbReference type="NCBI Taxonomy" id="1182545"/>
    <lineage>
        <taxon>Eukaryota</taxon>
        <taxon>Fungi</taxon>
        <taxon>Dikarya</taxon>
        <taxon>Ascomycota</taxon>
        <taxon>Pezizomycotina</taxon>
        <taxon>Eurotiomycetes</taxon>
        <taxon>Chaetothyriomycetidae</taxon>
        <taxon>Chaetothyriales</taxon>
        <taxon>Herpotrichiellaceae</taxon>
        <taxon>Exophiala</taxon>
    </lineage>
</organism>
<dbReference type="EMBL" id="AMGV01000001">
    <property type="protein sequence ID" value="KEF62941.1"/>
    <property type="molecule type" value="Genomic_DNA"/>
</dbReference>
<protein>
    <submittedName>
        <fullName evidence="2">Uncharacterized protein</fullName>
    </submittedName>
</protein>
<comment type="caution">
    <text evidence="2">The sequence shown here is derived from an EMBL/GenBank/DDBJ whole genome shotgun (WGS) entry which is preliminary data.</text>
</comment>
<keyword evidence="3" id="KW-1185">Reference proteome</keyword>